<dbReference type="EMBL" id="JAOWRF010000106">
    <property type="protein sequence ID" value="MCV3213273.1"/>
    <property type="molecule type" value="Genomic_DNA"/>
</dbReference>
<keyword evidence="1" id="KW-1133">Transmembrane helix</keyword>
<keyword evidence="1" id="KW-0472">Membrane</keyword>
<organism evidence="2 3">
    <name type="scientific">Plectonema radiosum NIES-515</name>
    <dbReference type="NCBI Taxonomy" id="2986073"/>
    <lineage>
        <taxon>Bacteria</taxon>
        <taxon>Bacillati</taxon>
        <taxon>Cyanobacteriota</taxon>
        <taxon>Cyanophyceae</taxon>
        <taxon>Oscillatoriophycideae</taxon>
        <taxon>Oscillatoriales</taxon>
        <taxon>Microcoleaceae</taxon>
        <taxon>Plectonema</taxon>
    </lineage>
</organism>
<protein>
    <submittedName>
        <fullName evidence="2">Uncharacterized protein</fullName>
    </submittedName>
</protein>
<evidence type="ECO:0000313" key="2">
    <source>
        <dbReference type="EMBL" id="MCV3213273.1"/>
    </source>
</evidence>
<comment type="caution">
    <text evidence="2">The sequence shown here is derived from an EMBL/GenBank/DDBJ whole genome shotgun (WGS) entry which is preliminary data.</text>
</comment>
<feature type="transmembrane region" description="Helical" evidence="1">
    <location>
        <begin position="48"/>
        <end position="73"/>
    </location>
</feature>
<keyword evidence="1" id="KW-0812">Transmembrane</keyword>
<reference evidence="2 3" key="1">
    <citation type="submission" date="2022-10" db="EMBL/GenBank/DDBJ databases">
        <title>Identification of biosynthetic pathway for the production of the potent trypsin inhibitor radiosumin.</title>
        <authorList>
            <person name="Fewer D.P."/>
            <person name="Delbaje E."/>
            <person name="Ouyang X."/>
            <person name="Agostino P.D."/>
            <person name="Wahlsten M."/>
            <person name="Jokela J."/>
            <person name="Permi P."/>
            <person name="Haapaniemi E."/>
            <person name="Koistinen H."/>
        </authorList>
    </citation>
    <scope>NUCLEOTIDE SEQUENCE [LARGE SCALE GENOMIC DNA]</scope>
    <source>
        <strain evidence="2 3">NIES-515</strain>
    </source>
</reference>
<gene>
    <name evidence="2" type="ORF">OGM63_06995</name>
</gene>
<dbReference type="Proteomes" id="UP001526143">
    <property type="component" value="Unassembled WGS sequence"/>
</dbReference>
<proteinExistence type="predicted"/>
<accession>A0ABT3AVZ7</accession>
<evidence type="ECO:0000313" key="3">
    <source>
        <dbReference type="Proteomes" id="UP001526143"/>
    </source>
</evidence>
<keyword evidence="3" id="KW-1185">Reference proteome</keyword>
<evidence type="ECO:0000256" key="1">
    <source>
        <dbReference type="SAM" id="Phobius"/>
    </source>
</evidence>
<sequence>MSRLEECKIQSDTALIEQIIKPELSNEQATKRNVTPNNGTKTSIPTNFMPLVLIAMGALVLLGTLGTLLGIYFSNEARNRIPLPSLSPSFQPKLSDTLGEIQLRAVVRSHY</sequence>
<name>A0ABT3AVZ7_9CYAN</name>